<evidence type="ECO:0000313" key="4">
    <source>
        <dbReference type="Proteomes" id="UP000326907"/>
    </source>
</evidence>
<sequence length="85" mass="9410">MQNRPGDRVLLLLRSKTVTGIILMALGVTLLHLGLPENLIDLAALTIAALAIQPAGTTPTRRTAARKPHRKNRNRTTKRRTPRNK</sequence>
<protein>
    <submittedName>
        <fullName evidence="3">Uncharacterized protein</fullName>
    </submittedName>
</protein>
<proteinExistence type="predicted"/>
<keyword evidence="2" id="KW-1133">Transmembrane helix</keyword>
<comment type="caution">
    <text evidence="3">The sequence shown here is derived from an EMBL/GenBank/DDBJ whole genome shotgun (WGS) entry which is preliminary data.</text>
</comment>
<dbReference type="RefSeq" id="WP_151514187.1">
    <property type="nucleotide sequence ID" value="NZ_VYUA01000097.1"/>
</dbReference>
<evidence type="ECO:0000256" key="1">
    <source>
        <dbReference type="SAM" id="MobiDB-lite"/>
    </source>
</evidence>
<reference evidence="3 4" key="1">
    <citation type="submission" date="2019-09" db="EMBL/GenBank/DDBJ databases">
        <authorList>
            <person name="Liu P."/>
        </authorList>
    </citation>
    <scope>NUCLEOTIDE SEQUENCE [LARGE SCALE GENOMIC DNA]</scope>
    <source>
        <strain evidence="3 4">TRM68085</strain>
    </source>
</reference>
<dbReference type="AlphaFoldDB" id="A0A5N5EDA3"/>
<keyword evidence="4" id="KW-1185">Reference proteome</keyword>
<dbReference type="Proteomes" id="UP000326907">
    <property type="component" value="Unassembled WGS sequence"/>
</dbReference>
<keyword evidence="2" id="KW-0472">Membrane</keyword>
<dbReference type="EMBL" id="VYUA01000097">
    <property type="protein sequence ID" value="KAB2587531.1"/>
    <property type="molecule type" value="Genomic_DNA"/>
</dbReference>
<gene>
    <name evidence="3" type="ORF">F5983_37480</name>
</gene>
<accession>A0A5N5EDA3</accession>
<feature type="region of interest" description="Disordered" evidence="1">
    <location>
        <begin position="56"/>
        <end position="85"/>
    </location>
</feature>
<name>A0A5N5EDA3_9ACTN</name>
<feature type="transmembrane region" description="Helical" evidence="2">
    <location>
        <begin position="12"/>
        <end position="33"/>
    </location>
</feature>
<organism evidence="3 4">
    <name type="scientific">Streptomyces arboris</name>
    <dbReference type="NCBI Taxonomy" id="2600619"/>
    <lineage>
        <taxon>Bacteria</taxon>
        <taxon>Bacillati</taxon>
        <taxon>Actinomycetota</taxon>
        <taxon>Actinomycetes</taxon>
        <taxon>Kitasatosporales</taxon>
        <taxon>Streptomycetaceae</taxon>
        <taxon>Streptomyces</taxon>
    </lineage>
</organism>
<evidence type="ECO:0000256" key="2">
    <source>
        <dbReference type="SAM" id="Phobius"/>
    </source>
</evidence>
<feature type="compositionally biased region" description="Basic residues" evidence="1">
    <location>
        <begin position="63"/>
        <end position="85"/>
    </location>
</feature>
<evidence type="ECO:0000313" key="3">
    <source>
        <dbReference type="EMBL" id="KAB2587531.1"/>
    </source>
</evidence>
<feature type="transmembrane region" description="Helical" evidence="2">
    <location>
        <begin position="39"/>
        <end position="57"/>
    </location>
</feature>
<keyword evidence="2" id="KW-0812">Transmembrane</keyword>